<keyword evidence="15 20" id="KW-0594">Phospholipid biosynthesis</keyword>
<evidence type="ECO:0000313" key="23">
    <source>
        <dbReference type="EMBL" id="CDK25704.1"/>
    </source>
</evidence>
<evidence type="ECO:0000313" key="24">
    <source>
        <dbReference type="Proteomes" id="UP000019384"/>
    </source>
</evidence>
<dbReference type="GeneID" id="34519103"/>
<reference evidence="23" key="2">
    <citation type="submission" date="2014-02" db="EMBL/GenBank/DDBJ databases">
        <title>Complete DNA sequence of /Kuraishia capsulata/ illustrates novel genomic features among budding yeasts (/Saccharomycotina/).</title>
        <authorList>
            <person name="Morales L."/>
            <person name="Noel B."/>
            <person name="Porcel B."/>
            <person name="Marcet-Houben M."/>
            <person name="Hullo M-F."/>
            <person name="Sacerdot C."/>
            <person name="Tekaia F."/>
            <person name="Leh-Louis V."/>
            <person name="Despons L."/>
            <person name="Khanna V."/>
            <person name="Aury J-M."/>
            <person name="Barbe V."/>
            <person name="Couloux A."/>
            <person name="Labadie K."/>
            <person name="Pelletier E."/>
            <person name="Souciet J-L."/>
            <person name="Boekhout T."/>
            <person name="Gabaldon T."/>
            <person name="Wincker P."/>
            <person name="Dujon B."/>
        </authorList>
    </citation>
    <scope>NUCLEOTIDE SEQUENCE</scope>
    <source>
        <strain evidence="23">CBS 1993</strain>
    </source>
</reference>
<evidence type="ECO:0000256" key="10">
    <source>
        <dbReference type="ARBA" id="ARBA00022824"/>
    </source>
</evidence>
<dbReference type="OrthoDB" id="10251079at2759"/>
<organism evidence="23 24">
    <name type="scientific">Kuraishia capsulata CBS 1993</name>
    <dbReference type="NCBI Taxonomy" id="1382522"/>
    <lineage>
        <taxon>Eukaryota</taxon>
        <taxon>Fungi</taxon>
        <taxon>Dikarya</taxon>
        <taxon>Ascomycota</taxon>
        <taxon>Saccharomycotina</taxon>
        <taxon>Pichiomycetes</taxon>
        <taxon>Pichiales</taxon>
        <taxon>Pichiaceae</taxon>
        <taxon>Kuraishia</taxon>
    </lineage>
</organism>
<comment type="catalytic activity">
    <reaction evidence="18 20">
        <text>a CDP-1,2-diacyl-sn-glycerol + myo-inositol = a 1,2-diacyl-sn-glycero-3-phospho-(1D-myo-inositol) + CMP + H(+)</text>
        <dbReference type="Rhea" id="RHEA:11580"/>
        <dbReference type="ChEBI" id="CHEBI:15378"/>
        <dbReference type="ChEBI" id="CHEBI:17268"/>
        <dbReference type="ChEBI" id="CHEBI:57880"/>
        <dbReference type="ChEBI" id="CHEBI:58332"/>
        <dbReference type="ChEBI" id="CHEBI:60377"/>
        <dbReference type="EC" id="2.7.8.11"/>
    </reaction>
</comment>
<evidence type="ECO:0000256" key="5">
    <source>
        <dbReference type="ARBA" id="ARBA00013212"/>
    </source>
</evidence>
<evidence type="ECO:0000256" key="12">
    <source>
        <dbReference type="ARBA" id="ARBA00022989"/>
    </source>
</evidence>
<dbReference type="RefSeq" id="XP_022457715.1">
    <property type="nucleotide sequence ID" value="XM_022603878.1"/>
</dbReference>
<name>W6MHG8_9ASCO</name>
<dbReference type="GO" id="GO:0006661">
    <property type="term" value="P:phosphatidylinositol biosynthetic process"/>
    <property type="evidence" value="ECO:0007669"/>
    <property type="project" value="EnsemblFungi"/>
</dbReference>
<evidence type="ECO:0000256" key="14">
    <source>
        <dbReference type="ARBA" id="ARBA00023136"/>
    </source>
</evidence>
<keyword evidence="11" id="KW-0460">Magnesium</keyword>
<comment type="subcellular location">
    <subcellularLocation>
        <location evidence="3">Endoplasmic reticulum membrane</location>
        <topology evidence="3">Multi-pass membrane protein</topology>
    </subcellularLocation>
</comment>
<comment type="similarity">
    <text evidence="4 20 21">Belongs to the CDP-alcohol phosphatidyltransferase class-I family.</text>
</comment>
<dbReference type="Gene3D" id="1.20.120.1760">
    <property type="match status" value="1"/>
</dbReference>
<dbReference type="GO" id="GO:0003881">
    <property type="term" value="F:CDP-diacylglycerol-inositol 3-phosphatidyltransferase activity"/>
    <property type="evidence" value="ECO:0007669"/>
    <property type="project" value="UniProtKB-UniRule"/>
</dbReference>
<gene>
    <name evidence="23" type="ORF">KUCA_T00001674001</name>
</gene>
<dbReference type="PANTHER" id="PTHR15362">
    <property type="entry name" value="PHOSPHATIDYLINOSITOL SYNTHASE"/>
    <property type="match status" value="1"/>
</dbReference>
<evidence type="ECO:0000256" key="15">
    <source>
        <dbReference type="ARBA" id="ARBA00023209"/>
    </source>
</evidence>
<evidence type="ECO:0000256" key="17">
    <source>
        <dbReference type="ARBA" id="ARBA00023264"/>
    </source>
</evidence>
<keyword evidence="7 20" id="KW-0808">Transferase</keyword>
<dbReference type="GO" id="GO:0005789">
    <property type="term" value="C:endoplasmic reticulum membrane"/>
    <property type="evidence" value="ECO:0007669"/>
    <property type="project" value="UniProtKB-SubCell"/>
</dbReference>
<dbReference type="HOGENOM" id="CLU_067602_0_0_1"/>
<dbReference type="Pfam" id="PF01066">
    <property type="entry name" value="CDP-OH_P_transf"/>
    <property type="match status" value="1"/>
</dbReference>
<keyword evidence="10" id="KW-0256">Endoplasmic reticulum</keyword>
<dbReference type="InterPro" id="IPR014387">
    <property type="entry name" value="CDP_diag_ino_3_P_euk"/>
</dbReference>
<dbReference type="InterPro" id="IPR000462">
    <property type="entry name" value="CDP-OH_P_trans"/>
</dbReference>
<dbReference type="AlphaFoldDB" id="W6MHG8"/>
<evidence type="ECO:0000256" key="9">
    <source>
        <dbReference type="ARBA" id="ARBA00022723"/>
    </source>
</evidence>
<dbReference type="GO" id="GO:0005741">
    <property type="term" value="C:mitochondrial outer membrane"/>
    <property type="evidence" value="ECO:0007669"/>
    <property type="project" value="EnsemblFungi"/>
</dbReference>
<feature type="transmembrane region" description="Helical" evidence="22">
    <location>
        <begin position="173"/>
        <end position="194"/>
    </location>
</feature>
<evidence type="ECO:0000256" key="7">
    <source>
        <dbReference type="ARBA" id="ARBA00022679"/>
    </source>
</evidence>
<keyword evidence="24" id="KW-1185">Reference proteome</keyword>
<comment type="cofactor">
    <cofactor evidence="1">
        <name>Mn(2+)</name>
        <dbReference type="ChEBI" id="CHEBI:29035"/>
    </cofactor>
</comment>
<dbReference type="Proteomes" id="UP000019384">
    <property type="component" value="Unassembled WGS sequence"/>
</dbReference>
<evidence type="ECO:0000256" key="19">
    <source>
        <dbReference type="ARBA" id="ARBA00070582"/>
    </source>
</evidence>
<evidence type="ECO:0000256" key="1">
    <source>
        <dbReference type="ARBA" id="ARBA00001936"/>
    </source>
</evidence>
<dbReference type="PROSITE" id="PS00379">
    <property type="entry name" value="CDP_ALCOHOL_P_TRANSF"/>
    <property type="match status" value="1"/>
</dbReference>
<evidence type="ECO:0000256" key="4">
    <source>
        <dbReference type="ARBA" id="ARBA00010441"/>
    </source>
</evidence>
<dbReference type="InterPro" id="IPR048254">
    <property type="entry name" value="CDP_ALCOHOL_P_TRANSF_CS"/>
</dbReference>
<feature type="transmembrane region" description="Helical" evidence="22">
    <location>
        <begin position="14"/>
        <end position="36"/>
    </location>
</feature>
<keyword evidence="8 22" id="KW-0812">Transmembrane</keyword>
<evidence type="ECO:0000256" key="3">
    <source>
        <dbReference type="ARBA" id="ARBA00004477"/>
    </source>
</evidence>
<sequence length="224" mass="25592">MTKSNTADINPNVIFTYIPNLIGFTRVATALLSFFLMKDHPRYTTIIYGISCLLDAFDGMAARKYNQSTRFGAVLDMVTDRCSTTSLICFLSVIYPTYYILWQLLVSLDLSSHYMHMYAALSTGSTSHKNIDQSQNVLLRLYYTKKSVLFTVCMFNELFYMALYLSYYDFMLVPGLAITFPQLLAYVSLPVWFFKQVTNVIQLAGAAYTLAEIDIKEKSQSKKE</sequence>
<evidence type="ECO:0000256" key="6">
    <source>
        <dbReference type="ARBA" id="ARBA00022516"/>
    </source>
</evidence>
<evidence type="ECO:0000256" key="20">
    <source>
        <dbReference type="PIRNR" id="PIRNR000848"/>
    </source>
</evidence>
<evidence type="ECO:0000256" key="2">
    <source>
        <dbReference type="ARBA" id="ARBA00001946"/>
    </source>
</evidence>
<evidence type="ECO:0000256" key="22">
    <source>
        <dbReference type="SAM" id="Phobius"/>
    </source>
</evidence>
<comment type="cofactor">
    <cofactor evidence="2">
        <name>Mg(2+)</name>
        <dbReference type="ChEBI" id="CHEBI:18420"/>
    </cofactor>
</comment>
<dbReference type="PIRSF" id="PIRSF000848">
    <property type="entry name" value="CDP_diag_ino_3_P"/>
    <property type="match status" value="1"/>
</dbReference>
<dbReference type="STRING" id="1382522.W6MHG8"/>
<feature type="transmembrane region" description="Helical" evidence="22">
    <location>
        <begin position="85"/>
        <end position="108"/>
    </location>
</feature>
<dbReference type="EC" id="2.7.8.11" evidence="5 20"/>
<keyword evidence="6 20" id="KW-0444">Lipid biosynthesis</keyword>
<evidence type="ECO:0000256" key="16">
    <source>
        <dbReference type="ARBA" id="ARBA00023211"/>
    </source>
</evidence>
<keyword evidence="13 20" id="KW-0443">Lipid metabolism</keyword>
<dbReference type="GO" id="GO:0005794">
    <property type="term" value="C:Golgi apparatus"/>
    <property type="evidence" value="ECO:0007669"/>
    <property type="project" value="EnsemblFungi"/>
</dbReference>
<evidence type="ECO:0000256" key="13">
    <source>
        <dbReference type="ARBA" id="ARBA00023098"/>
    </source>
</evidence>
<keyword evidence="14 20" id="KW-0472">Membrane</keyword>
<reference evidence="23" key="1">
    <citation type="submission" date="2013-12" db="EMBL/GenBank/DDBJ databases">
        <authorList>
            <person name="Genoscope - CEA"/>
        </authorList>
    </citation>
    <scope>NUCLEOTIDE SEQUENCE</scope>
    <source>
        <strain evidence="23">CBS 1993</strain>
    </source>
</reference>
<evidence type="ECO:0000256" key="8">
    <source>
        <dbReference type="ARBA" id="ARBA00022692"/>
    </source>
</evidence>
<dbReference type="GO" id="GO:0046872">
    <property type="term" value="F:metal ion binding"/>
    <property type="evidence" value="ECO:0007669"/>
    <property type="project" value="UniProtKB-KW"/>
</dbReference>
<dbReference type="InterPro" id="IPR043130">
    <property type="entry name" value="CDP-OH_PTrfase_TM_dom"/>
</dbReference>
<proteinExistence type="inferred from homology"/>
<keyword evidence="12 22" id="KW-1133">Transmembrane helix</keyword>
<dbReference type="EMBL" id="HG793126">
    <property type="protein sequence ID" value="CDK25704.1"/>
    <property type="molecule type" value="Genomic_DNA"/>
</dbReference>
<evidence type="ECO:0000256" key="18">
    <source>
        <dbReference type="ARBA" id="ARBA00050166"/>
    </source>
</evidence>
<dbReference type="FunFam" id="1.20.120.1760:FF:000021">
    <property type="entry name" value="CDP-diacylglycerol--inositol 3-phosphatidyltransferase"/>
    <property type="match status" value="1"/>
</dbReference>
<keyword evidence="17 20" id="KW-1208">Phospholipid metabolism</keyword>
<dbReference type="PANTHER" id="PTHR15362:SF4">
    <property type="entry name" value="CDP-DIACYLGLYCEROL--INOSITOL 3-PHOSPHATIDYLTRANSFERASE"/>
    <property type="match status" value="1"/>
</dbReference>
<evidence type="ECO:0000256" key="11">
    <source>
        <dbReference type="ARBA" id="ARBA00022842"/>
    </source>
</evidence>
<keyword evidence="16" id="KW-0464">Manganese</keyword>
<accession>W6MHG8</accession>
<feature type="transmembrane region" description="Helical" evidence="22">
    <location>
        <begin position="148"/>
        <end position="167"/>
    </location>
</feature>
<evidence type="ECO:0000256" key="21">
    <source>
        <dbReference type="RuleBase" id="RU003750"/>
    </source>
</evidence>
<protein>
    <recommendedName>
        <fullName evidence="19 20">CDP-diacylglycerol--inositol 3-phosphatidyltransferase</fullName>
        <ecNumber evidence="5 20">2.7.8.11</ecNumber>
    </recommendedName>
</protein>
<keyword evidence="9" id="KW-0479">Metal-binding</keyword>